<feature type="region of interest" description="Disordered" evidence="1">
    <location>
        <begin position="1"/>
        <end position="42"/>
    </location>
</feature>
<dbReference type="EMBL" id="ANFO01001140">
    <property type="protein sequence ID" value="KGQ03925.1"/>
    <property type="molecule type" value="Genomic_DNA"/>
</dbReference>
<comment type="caution">
    <text evidence="2">The sequence shown here is derived from an EMBL/GenBank/DDBJ whole genome shotgun (WGS) entry which is preliminary data.</text>
</comment>
<sequence>MHTQLPAPRLCVAEPQQPRARQQQPREHQRPGLRHVAAKRGHAVHEQLARGLAVAVGRAALAKPRARRHRLHVRGEAAQ</sequence>
<reference evidence="2 3" key="1">
    <citation type="submission" date="2012-10" db="EMBL/GenBank/DDBJ databases">
        <title>Genome sequencing and analysis of entomopathogenic fungi Beauveria bassiana D1-5.</title>
        <authorList>
            <person name="Li Q."/>
            <person name="Wang L."/>
            <person name="Zhang Z."/>
            <person name="Wang Q."/>
            <person name="Ren J."/>
            <person name="Wang M."/>
            <person name="Xu W."/>
            <person name="Wang J."/>
            <person name="Lu Y."/>
            <person name="Du Q."/>
            <person name="Sun Z."/>
        </authorList>
    </citation>
    <scope>NUCLEOTIDE SEQUENCE [LARGE SCALE GENOMIC DNA]</scope>
    <source>
        <strain evidence="2 3">D1-5</strain>
    </source>
</reference>
<accession>A0A0A2VCU7</accession>
<name>A0A0A2VCU7_BEABA</name>
<protein>
    <submittedName>
        <fullName evidence="2">Uncharacterized protein</fullName>
    </submittedName>
</protein>
<organism evidence="2 3">
    <name type="scientific">Beauveria bassiana D1-5</name>
    <dbReference type="NCBI Taxonomy" id="1245745"/>
    <lineage>
        <taxon>Eukaryota</taxon>
        <taxon>Fungi</taxon>
        <taxon>Dikarya</taxon>
        <taxon>Ascomycota</taxon>
        <taxon>Pezizomycotina</taxon>
        <taxon>Sordariomycetes</taxon>
        <taxon>Hypocreomycetidae</taxon>
        <taxon>Hypocreales</taxon>
        <taxon>Cordycipitaceae</taxon>
        <taxon>Beauveria</taxon>
    </lineage>
</organism>
<dbReference type="AlphaFoldDB" id="A0A0A2VCU7"/>
<evidence type="ECO:0000256" key="1">
    <source>
        <dbReference type="SAM" id="MobiDB-lite"/>
    </source>
</evidence>
<dbReference type="Proteomes" id="UP000030106">
    <property type="component" value="Unassembled WGS sequence"/>
</dbReference>
<proteinExistence type="predicted"/>
<feature type="compositionally biased region" description="Low complexity" evidence="1">
    <location>
        <begin position="13"/>
        <end position="23"/>
    </location>
</feature>
<gene>
    <name evidence="2" type="ORF">BBAD15_g10833</name>
</gene>
<evidence type="ECO:0000313" key="3">
    <source>
        <dbReference type="Proteomes" id="UP000030106"/>
    </source>
</evidence>
<dbReference type="HOGENOM" id="CLU_2605674_0_0_1"/>
<evidence type="ECO:0000313" key="2">
    <source>
        <dbReference type="EMBL" id="KGQ03925.1"/>
    </source>
</evidence>
<feature type="compositionally biased region" description="Basic residues" evidence="1">
    <location>
        <begin position="31"/>
        <end position="42"/>
    </location>
</feature>